<dbReference type="PANTHER" id="PTHR23088">
    <property type="entry name" value="NITRILASE-RELATED"/>
    <property type="match status" value="1"/>
</dbReference>
<feature type="domain" description="CN hydrolase" evidence="2">
    <location>
        <begin position="1"/>
        <end position="241"/>
    </location>
</feature>
<dbReference type="EMBL" id="RKRA01000001">
    <property type="protein sequence ID" value="RPF25981.1"/>
    <property type="molecule type" value="Genomic_DNA"/>
</dbReference>
<evidence type="ECO:0000313" key="4">
    <source>
        <dbReference type="Proteomes" id="UP000280726"/>
    </source>
</evidence>
<reference evidence="3 4" key="1">
    <citation type="submission" date="2018-11" db="EMBL/GenBank/DDBJ databases">
        <title>Sequencing the genomes of 1000 actinobacteria strains.</title>
        <authorList>
            <person name="Klenk H.-P."/>
        </authorList>
    </citation>
    <scope>NUCLEOTIDE SEQUENCE [LARGE SCALE GENOMIC DNA]</scope>
    <source>
        <strain evidence="3 4">DSM 14418</strain>
    </source>
</reference>
<dbReference type="Gene3D" id="3.60.110.10">
    <property type="entry name" value="Carbon-nitrogen hydrolase"/>
    <property type="match status" value="1"/>
</dbReference>
<comment type="similarity">
    <text evidence="1">Belongs to the carbon-nitrogen hydrolase superfamily. NIT1/NIT2 family.</text>
</comment>
<name>A0A3N5A293_9MICO</name>
<evidence type="ECO:0000256" key="1">
    <source>
        <dbReference type="ARBA" id="ARBA00010613"/>
    </source>
</evidence>
<dbReference type="PROSITE" id="PS01227">
    <property type="entry name" value="UPF0012"/>
    <property type="match status" value="1"/>
</dbReference>
<dbReference type="GO" id="GO:0016787">
    <property type="term" value="F:hydrolase activity"/>
    <property type="evidence" value="ECO:0007669"/>
    <property type="project" value="UniProtKB-KW"/>
</dbReference>
<evidence type="ECO:0000259" key="2">
    <source>
        <dbReference type="PROSITE" id="PS50263"/>
    </source>
</evidence>
<dbReference type="Proteomes" id="UP000280726">
    <property type="component" value="Unassembled WGS sequence"/>
</dbReference>
<dbReference type="AlphaFoldDB" id="A0A3N5A293"/>
<comment type="caution">
    <text evidence="3">The sequence shown here is derived from an EMBL/GenBank/DDBJ whole genome shotgun (WGS) entry which is preliminary data.</text>
</comment>
<dbReference type="InterPro" id="IPR036526">
    <property type="entry name" value="C-N_Hydrolase_sf"/>
</dbReference>
<proteinExistence type="inferred from homology"/>
<keyword evidence="3" id="KW-0378">Hydrolase</keyword>
<dbReference type="Pfam" id="PF00795">
    <property type="entry name" value="CN_hydrolase"/>
    <property type="match status" value="1"/>
</dbReference>
<evidence type="ECO:0000313" key="3">
    <source>
        <dbReference type="EMBL" id="RPF25981.1"/>
    </source>
</evidence>
<dbReference type="InterPro" id="IPR001110">
    <property type="entry name" value="UPF0012_CS"/>
</dbReference>
<gene>
    <name evidence="3" type="ORF">EDD32_0395</name>
</gene>
<dbReference type="PROSITE" id="PS50263">
    <property type="entry name" value="CN_HYDROLASE"/>
    <property type="match status" value="1"/>
</dbReference>
<accession>A0A3N5A293</accession>
<dbReference type="CDD" id="cd07581">
    <property type="entry name" value="nitrilase_3"/>
    <property type="match status" value="1"/>
</dbReference>
<dbReference type="OrthoDB" id="9811121at2"/>
<sequence length="269" mass="28309">MRIAVAQLEATRDPQDNLAAVASLVAGAAGEGAGLVVLPEYVMSYDPHPTAEALTAVAEPLDGPFVTGLARLAERHGTAVVAGLVETGDPGELPANTLVCLGPDGRLLGAYRKAHLYDAFGDRESKRLRRVVPEAVVVPLGGLHLGLMTCYDLRFPEMARFLLDAGADVLLVPAAWVAGPGKADHWDTLLRARAIESTAYVIAAGLTGPACTGRSMVVGPAGEILARLGAETGYVVADVDPGEVARVRERNPSLANRRFDVRVRPDVHE</sequence>
<organism evidence="3 4">
    <name type="scientific">Georgenia muralis</name>
    <dbReference type="NCBI Taxonomy" id="154117"/>
    <lineage>
        <taxon>Bacteria</taxon>
        <taxon>Bacillati</taxon>
        <taxon>Actinomycetota</taxon>
        <taxon>Actinomycetes</taxon>
        <taxon>Micrococcales</taxon>
        <taxon>Bogoriellaceae</taxon>
        <taxon>Georgenia</taxon>
    </lineage>
</organism>
<dbReference type="SUPFAM" id="SSF56317">
    <property type="entry name" value="Carbon-nitrogen hydrolase"/>
    <property type="match status" value="1"/>
</dbReference>
<dbReference type="RefSeq" id="WP_123914157.1">
    <property type="nucleotide sequence ID" value="NZ_RKRA01000001.1"/>
</dbReference>
<protein>
    <submittedName>
        <fullName evidence="3">Putative amidohydrolase</fullName>
    </submittedName>
</protein>
<keyword evidence="4" id="KW-1185">Reference proteome</keyword>
<dbReference type="PANTHER" id="PTHR23088:SF27">
    <property type="entry name" value="DEAMINATED GLUTATHIONE AMIDASE"/>
    <property type="match status" value="1"/>
</dbReference>
<dbReference type="InterPro" id="IPR003010">
    <property type="entry name" value="C-N_Hydrolase"/>
</dbReference>